<proteinExistence type="predicted"/>
<sequence>MKDAENRKDIIKAIYWLYEAKENGRKSREKTNDGKTDEEETTSDKKSVATVNSFLSEHEAWLKQVEMKKTEKNNEDQELYIGVYFEKKEDIEKACKIEIEGNKENETFNLVRVIVTCTMSTRGMWSSAIAHFEDYLVTGYSDAVKRNVSRDKGNNEGDNILDIKQYNNNMEERVQTLEEYVGKEAFDEIMEEDEDLDNTVKEVSNATTENIRTKEKQVKQIEILLKC</sequence>
<reference evidence="2" key="1">
    <citation type="submission" date="2021-06" db="EMBL/GenBank/DDBJ databases">
        <authorList>
            <person name="Kallberg Y."/>
            <person name="Tangrot J."/>
            <person name="Rosling A."/>
        </authorList>
    </citation>
    <scope>NUCLEOTIDE SEQUENCE</scope>
    <source>
        <strain evidence="2">AZ414A</strain>
    </source>
</reference>
<evidence type="ECO:0000313" key="3">
    <source>
        <dbReference type="Proteomes" id="UP000789706"/>
    </source>
</evidence>
<dbReference type="Proteomes" id="UP000789706">
    <property type="component" value="Unassembled WGS sequence"/>
</dbReference>
<name>A0A9N8VZ03_9GLOM</name>
<evidence type="ECO:0000313" key="2">
    <source>
        <dbReference type="EMBL" id="CAG8466285.1"/>
    </source>
</evidence>
<keyword evidence="3" id="KW-1185">Reference proteome</keyword>
<evidence type="ECO:0000256" key="1">
    <source>
        <dbReference type="SAM" id="MobiDB-lite"/>
    </source>
</evidence>
<organism evidence="2 3">
    <name type="scientific">Diversispora eburnea</name>
    <dbReference type="NCBI Taxonomy" id="1213867"/>
    <lineage>
        <taxon>Eukaryota</taxon>
        <taxon>Fungi</taxon>
        <taxon>Fungi incertae sedis</taxon>
        <taxon>Mucoromycota</taxon>
        <taxon>Glomeromycotina</taxon>
        <taxon>Glomeromycetes</taxon>
        <taxon>Diversisporales</taxon>
        <taxon>Diversisporaceae</taxon>
        <taxon>Diversispora</taxon>
    </lineage>
</organism>
<gene>
    <name evidence="2" type="ORF">DEBURN_LOCUS2934</name>
</gene>
<dbReference type="EMBL" id="CAJVPK010000172">
    <property type="protein sequence ID" value="CAG8466285.1"/>
    <property type="molecule type" value="Genomic_DNA"/>
</dbReference>
<comment type="caution">
    <text evidence="2">The sequence shown here is derived from an EMBL/GenBank/DDBJ whole genome shotgun (WGS) entry which is preliminary data.</text>
</comment>
<accession>A0A9N8VZ03</accession>
<feature type="region of interest" description="Disordered" evidence="1">
    <location>
        <begin position="23"/>
        <end position="47"/>
    </location>
</feature>
<protein>
    <submittedName>
        <fullName evidence="2">4542_t:CDS:1</fullName>
    </submittedName>
</protein>
<feature type="compositionally biased region" description="Basic and acidic residues" evidence="1">
    <location>
        <begin position="23"/>
        <end position="35"/>
    </location>
</feature>
<dbReference type="AlphaFoldDB" id="A0A9N8VZ03"/>